<reference evidence="1 2" key="1">
    <citation type="submission" date="2008-09" db="EMBL/GenBank/DDBJ databases">
        <authorList>
            <person name="Fulton L."/>
            <person name="Clifton S."/>
            <person name="Fulton B."/>
            <person name="Xu J."/>
            <person name="Minx P."/>
            <person name="Pepin K.H."/>
            <person name="Johnson M."/>
            <person name="Thiruvilangam P."/>
            <person name="Bhonagiri V."/>
            <person name="Nash W.E."/>
            <person name="Mardis E.R."/>
            <person name="Wilson R.K."/>
        </authorList>
    </citation>
    <scope>NUCLEOTIDE SEQUENCE [LARGE SCALE GENOMIC DNA]</scope>
    <source>
        <strain evidence="1 2">DSM 13275</strain>
    </source>
</reference>
<dbReference type="STRING" id="500633.CLOHIR_01470"/>
<organism evidence="1 2">
    <name type="scientific">Peptacetobacter hiranonis (strain DSM 13275 / JCM 10541 / KCTC 15199 / TO-931)</name>
    <name type="common">Clostridium hiranonis</name>
    <dbReference type="NCBI Taxonomy" id="500633"/>
    <lineage>
        <taxon>Bacteria</taxon>
        <taxon>Bacillati</taxon>
        <taxon>Bacillota</taxon>
        <taxon>Clostridia</taxon>
        <taxon>Peptostreptococcales</taxon>
        <taxon>Peptostreptococcaceae</taxon>
        <taxon>Peptacetobacter</taxon>
    </lineage>
</organism>
<name>B6G016_PEPHT</name>
<evidence type="ECO:0000313" key="1">
    <source>
        <dbReference type="EMBL" id="EEA84844.1"/>
    </source>
</evidence>
<protein>
    <submittedName>
        <fullName evidence="1">Uncharacterized protein</fullName>
    </submittedName>
</protein>
<evidence type="ECO:0000313" key="2">
    <source>
        <dbReference type="Proteomes" id="UP000003178"/>
    </source>
</evidence>
<reference evidence="1 2" key="2">
    <citation type="submission" date="2008-10" db="EMBL/GenBank/DDBJ databases">
        <title>Draft genome sequence of Clostridium hiranonis (DSM 13275).</title>
        <authorList>
            <person name="Sudarsanam P."/>
            <person name="Ley R."/>
            <person name="Guruge J."/>
            <person name="Turnbaugh P.J."/>
            <person name="Mahowald M."/>
            <person name="Liep D."/>
            <person name="Gordon J."/>
        </authorList>
    </citation>
    <scope>NUCLEOTIDE SEQUENCE [LARGE SCALE GENOMIC DNA]</scope>
    <source>
        <strain evidence="1 2">DSM 13275</strain>
    </source>
</reference>
<accession>B6G016</accession>
<keyword evidence="2" id="KW-1185">Reference proteome</keyword>
<dbReference type="RefSeq" id="WP_006440391.1">
    <property type="nucleotide sequence ID" value="NZ_DS995356.1"/>
</dbReference>
<dbReference type="EMBL" id="ABWP01000060">
    <property type="protein sequence ID" value="EEA84844.1"/>
    <property type="molecule type" value="Genomic_DNA"/>
</dbReference>
<sequence length="162" mass="17798">MSLKKTIDTTELINLNLEKVSNNINEKLIEKGVAAVNSLNEVPDKLDEMVIPFKKIVILSPNIVIPFNTSGNTTETFTRTIPLNLSFKPTYVFVEVIPPGDIINNGIHIFGGTIKSNYGDGYHTRGKILTITKESVKVSIQTINWSGAGGTKPSISRVWAIE</sequence>
<comment type="caution">
    <text evidence="1">The sequence shown here is derived from an EMBL/GenBank/DDBJ whole genome shotgun (WGS) entry which is preliminary data.</text>
</comment>
<gene>
    <name evidence="1" type="ORF">CLOHIR_01470</name>
</gene>
<dbReference type="AlphaFoldDB" id="B6G016"/>
<proteinExistence type="predicted"/>
<dbReference type="Proteomes" id="UP000003178">
    <property type="component" value="Unassembled WGS sequence"/>
</dbReference>
<dbReference type="HOGENOM" id="CLU_1692429_0_0_9"/>